<reference evidence="1" key="1">
    <citation type="submission" date="2024-02" db="EMBL/GenBank/DDBJ databases">
        <title>Metagenome Assembled Genome of Zalaria obscura JY119.</title>
        <authorList>
            <person name="Vighnesh L."/>
            <person name="Jagadeeshwari U."/>
            <person name="Venkata Ramana C."/>
            <person name="Sasikala C."/>
        </authorList>
    </citation>
    <scope>NUCLEOTIDE SEQUENCE</scope>
    <source>
        <strain evidence="1">JY119</strain>
    </source>
</reference>
<evidence type="ECO:0000313" key="1">
    <source>
        <dbReference type="EMBL" id="KAK8213229.1"/>
    </source>
</evidence>
<evidence type="ECO:0000313" key="2">
    <source>
        <dbReference type="Proteomes" id="UP001320706"/>
    </source>
</evidence>
<gene>
    <name evidence="1" type="ORF">M8818_002527</name>
</gene>
<protein>
    <submittedName>
        <fullName evidence="1">Uncharacterized protein</fullName>
    </submittedName>
</protein>
<accession>A0ACC3SJ90</accession>
<proteinExistence type="predicted"/>
<comment type="caution">
    <text evidence="1">The sequence shown here is derived from an EMBL/GenBank/DDBJ whole genome shotgun (WGS) entry which is preliminary data.</text>
</comment>
<organism evidence="1 2">
    <name type="scientific">Zalaria obscura</name>
    <dbReference type="NCBI Taxonomy" id="2024903"/>
    <lineage>
        <taxon>Eukaryota</taxon>
        <taxon>Fungi</taxon>
        <taxon>Dikarya</taxon>
        <taxon>Ascomycota</taxon>
        <taxon>Pezizomycotina</taxon>
        <taxon>Dothideomycetes</taxon>
        <taxon>Dothideomycetidae</taxon>
        <taxon>Dothideales</taxon>
        <taxon>Zalariaceae</taxon>
        <taxon>Zalaria</taxon>
    </lineage>
</organism>
<dbReference type="EMBL" id="JAMKPW020000011">
    <property type="protein sequence ID" value="KAK8213229.1"/>
    <property type="molecule type" value="Genomic_DNA"/>
</dbReference>
<name>A0ACC3SJ90_9PEZI</name>
<dbReference type="Proteomes" id="UP001320706">
    <property type="component" value="Unassembled WGS sequence"/>
</dbReference>
<sequence>MVWANNVESSSCKAQGWGWRDASDMRSGTSLPESARHYIYGSHRSVTLYIVIAQVRNQESSLLEAASFHEASQGYTRAGFAASSVAFPFPVDAVQHQKCSLNLGDLKTGKFGREC</sequence>
<keyword evidence="2" id="KW-1185">Reference proteome</keyword>